<dbReference type="SUPFAM" id="SSF51126">
    <property type="entry name" value="Pectin lyase-like"/>
    <property type="match status" value="1"/>
</dbReference>
<evidence type="ECO:0008006" key="7">
    <source>
        <dbReference type="Google" id="ProtNLM"/>
    </source>
</evidence>
<dbReference type="InterPro" id="IPR012334">
    <property type="entry name" value="Pectin_lyas_fold"/>
</dbReference>
<dbReference type="PROSITE" id="PS51257">
    <property type="entry name" value="PROKAR_LIPOPROTEIN"/>
    <property type="match status" value="1"/>
</dbReference>
<keyword evidence="1" id="KW-0479">Metal-binding</keyword>
<dbReference type="Gene3D" id="2.160.20.10">
    <property type="entry name" value="Single-stranded right-handed beta-helix, Pectin lyase-like"/>
    <property type="match status" value="1"/>
</dbReference>
<feature type="region of interest" description="Disordered" evidence="3">
    <location>
        <begin position="613"/>
        <end position="638"/>
    </location>
</feature>
<organism evidence="5 6">
    <name type="scientific">Thalassotalea mangrovi</name>
    <dbReference type="NCBI Taxonomy" id="2572245"/>
    <lineage>
        <taxon>Bacteria</taxon>
        <taxon>Pseudomonadati</taxon>
        <taxon>Pseudomonadota</taxon>
        <taxon>Gammaproteobacteria</taxon>
        <taxon>Alteromonadales</taxon>
        <taxon>Colwelliaceae</taxon>
        <taxon>Thalassotalea</taxon>
    </lineage>
</organism>
<reference evidence="5 6" key="1">
    <citation type="submission" date="2019-04" db="EMBL/GenBank/DDBJ databases">
        <title>Thalassotalea guangxiensis sp. nov., isolated from sediment of the coastal wetland.</title>
        <authorList>
            <person name="Zheng S."/>
            <person name="Zhang D."/>
        </authorList>
    </citation>
    <scope>NUCLEOTIDE SEQUENCE [LARGE SCALE GENOMIC DNA]</scope>
    <source>
        <strain evidence="5 6">ZS-4</strain>
    </source>
</reference>
<dbReference type="PANTHER" id="PTHR42970">
    <property type="entry name" value="PECTATE LYASE C-RELATED"/>
    <property type="match status" value="1"/>
</dbReference>
<keyword evidence="6" id="KW-1185">Reference proteome</keyword>
<dbReference type="PANTHER" id="PTHR42970:SF1">
    <property type="entry name" value="PECTATE LYASE C-RELATED"/>
    <property type="match status" value="1"/>
</dbReference>
<protein>
    <recommendedName>
        <fullName evidence="7">Pectate lyase</fullName>
    </recommendedName>
</protein>
<evidence type="ECO:0000256" key="2">
    <source>
        <dbReference type="ARBA" id="ARBA00023180"/>
    </source>
</evidence>
<dbReference type="InterPro" id="IPR011050">
    <property type="entry name" value="Pectin_lyase_fold/virulence"/>
</dbReference>
<comment type="caution">
    <text evidence="5">The sequence shown here is derived from an EMBL/GenBank/DDBJ whole genome shotgun (WGS) entry which is preliminary data.</text>
</comment>
<name>A0A4U1B8Y9_9GAMM</name>
<keyword evidence="2" id="KW-0325">Glycoprotein</keyword>
<dbReference type="EMBL" id="SWDB01000004">
    <property type="protein sequence ID" value="TKB47160.1"/>
    <property type="molecule type" value="Genomic_DNA"/>
</dbReference>
<feature type="signal peptide" evidence="4">
    <location>
        <begin position="1"/>
        <end position="22"/>
    </location>
</feature>
<feature type="chain" id="PRO_5020361305" description="Pectate lyase" evidence="4">
    <location>
        <begin position="23"/>
        <end position="672"/>
    </location>
</feature>
<dbReference type="OrthoDB" id="8737820at2"/>
<evidence type="ECO:0000256" key="1">
    <source>
        <dbReference type="ARBA" id="ARBA00022723"/>
    </source>
</evidence>
<dbReference type="AlphaFoldDB" id="A0A4U1B8Y9"/>
<dbReference type="Proteomes" id="UP000307999">
    <property type="component" value="Unassembled WGS sequence"/>
</dbReference>
<evidence type="ECO:0000313" key="5">
    <source>
        <dbReference type="EMBL" id="TKB47160.1"/>
    </source>
</evidence>
<sequence length="672" mass="73321">MRNKFKQPIILLFLVSILTACTKDDEVSTDEDSSSIVQKPDSFSFTARKDQPRNTLISSDEITISGITSKAEVNVDNGEYSINQTAFTKDKGFIESGDTLALRVLSSSEYNEKTSATINIGGVQASFEVTTETQSQDSLPEPFRFINATEQTPSSQTISNSITVTGINTATPIRIVGGEYKVNGGAFVSTKGTVNNGDRVKVRVQNSADFNSTVAATLFIGDVSAEFRSTTGDEEKEVASLPFQGFVGNTTGGAGGQVIKVTNLNASGPGSLQDAIDQPGARIVVFDVSGVIDGDITINHGDLTIAGQTAPGTEGVTLHGHLYTRYIRDPDNSFGNIIVQHIRVRPPLGRKSQQDHDAIQFSSNNHIILDHVSTSHGSDENIDFYSGAKNITVQWSLISFPRETETHKKGNGLLNGPGGGLIAVHHNLFAHNRRRAPAIAYGPADIRNNVIYNSKEATVHHNPANGEFNIIGNYYIDGPSETLLPIWLDPENSDPQLSYYSFDNYVDDPNKPYTGTFNNPFQELTNYNFYKKGVVTADMFENEQPIDFSKRPGYEPITTDSSATAYQRVLKCAGAFPRDAIDSKAINDVMDRTGKYNGNKDPDLFWGSTSRDIDTEDSDNDGMLNTFEQKNGLDPNNPNDIHTPLGGGRSAIEMYLEQRAIQIMGNAQECFE</sequence>
<keyword evidence="4" id="KW-0732">Signal</keyword>
<accession>A0A4U1B8Y9</accession>
<dbReference type="RefSeq" id="WP_136734510.1">
    <property type="nucleotide sequence ID" value="NZ_SWDB01000004.1"/>
</dbReference>
<dbReference type="InterPro" id="IPR052063">
    <property type="entry name" value="Polysaccharide_Lyase_1"/>
</dbReference>
<evidence type="ECO:0000256" key="3">
    <source>
        <dbReference type="SAM" id="MobiDB-lite"/>
    </source>
</evidence>
<evidence type="ECO:0000313" key="6">
    <source>
        <dbReference type="Proteomes" id="UP000307999"/>
    </source>
</evidence>
<gene>
    <name evidence="5" type="ORF">E8M12_02555</name>
</gene>
<proteinExistence type="predicted"/>
<evidence type="ECO:0000256" key="4">
    <source>
        <dbReference type="SAM" id="SignalP"/>
    </source>
</evidence>
<dbReference type="GO" id="GO:0046872">
    <property type="term" value="F:metal ion binding"/>
    <property type="evidence" value="ECO:0007669"/>
    <property type="project" value="UniProtKB-KW"/>
</dbReference>
<feature type="compositionally biased region" description="Polar residues" evidence="3">
    <location>
        <begin position="626"/>
        <end position="638"/>
    </location>
</feature>